<sequence length="267" mass="30077">MMQTAARRLQQQPRVPRRSLPAGMVIAPGNVPHPELRVECIICTTSFPQWKALEGIEIHQLPCRHFHCDACFRTNCKISLRTMPFRPVRCCGPPVPTSELRRHLVFTQDELTLYREKLTEFNLRDDLLYCWDPKCSAFIPPALRTSVPREAMAMATRTTGGTSALCRKCKTKTCMACRAKFHFGPCNPASVVAAARRSSAPAQLLSLSVIEQRFKALSKRMGWKPCPACKRMVEKMEGCNHIICTCGCHFCYRCGKAPYDNHGPCGM</sequence>
<dbReference type="EC" id="2.3.2.31" evidence="2"/>
<evidence type="ECO:0000256" key="9">
    <source>
        <dbReference type="SAM" id="MobiDB-lite"/>
    </source>
</evidence>
<keyword evidence="12" id="KW-1185">Reference proteome</keyword>
<dbReference type="SUPFAM" id="SSF57850">
    <property type="entry name" value="RING/U-box"/>
    <property type="match status" value="1"/>
</dbReference>
<gene>
    <name evidence="11" type="ORF">B0H63DRAFT_301283</name>
</gene>
<dbReference type="InterPro" id="IPR044066">
    <property type="entry name" value="TRIAD_supradom"/>
</dbReference>
<feature type="region of interest" description="Disordered" evidence="9">
    <location>
        <begin position="1"/>
        <end position="20"/>
    </location>
</feature>
<comment type="caution">
    <text evidence="11">The sequence shown here is derived from an EMBL/GenBank/DDBJ whole genome shotgun (WGS) entry which is preliminary data.</text>
</comment>
<dbReference type="Pfam" id="PF01485">
    <property type="entry name" value="IBR"/>
    <property type="match status" value="1"/>
</dbReference>
<dbReference type="EMBL" id="JAULSW010000008">
    <property type="protein sequence ID" value="KAK3372569.1"/>
    <property type="molecule type" value="Genomic_DNA"/>
</dbReference>
<dbReference type="AlphaFoldDB" id="A0AAE0N7S2"/>
<dbReference type="Pfam" id="PF26200">
    <property type="entry name" value="Rcat_RNF216"/>
    <property type="match status" value="1"/>
</dbReference>
<dbReference type="PANTHER" id="PTHR11685">
    <property type="entry name" value="RBR FAMILY RING FINGER AND IBR DOMAIN-CONTAINING"/>
    <property type="match status" value="1"/>
</dbReference>
<dbReference type="Gene3D" id="1.20.120.1750">
    <property type="match status" value="1"/>
</dbReference>
<name>A0AAE0N7S2_9PEZI</name>
<evidence type="ECO:0000256" key="2">
    <source>
        <dbReference type="ARBA" id="ARBA00012251"/>
    </source>
</evidence>
<reference evidence="11" key="2">
    <citation type="submission" date="2023-06" db="EMBL/GenBank/DDBJ databases">
        <authorList>
            <consortium name="Lawrence Berkeley National Laboratory"/>
            <person name="Haridas S."/>
            <person name="Hensen N."/>
            <person name="Bonometti L."/>
            <person name="Westerberg I."/>
            <person name="Brannstrom I.O."/>
            <person name="Guillou S."/>
            <person name="Cros-Aarteil S."/>
            <person name="Calhoun S."/>
            <person name="Kuo A."/>
            <person name="Mondo S."/>
            <person name="Pangilinan J."/>
            <person name="Riley R."/>
            <person name="LaButti K."/>
            <person name="Andreopoulos B."/>
            <person name="Lipzen A."/>
            <person name="Chen C."/>
            <person name="Yanf M."/>
            <person name="Daum C."/>
            <person name="Ng V."/>
            <person name="Clum A."/>
            <person name="Steindorff A."/>
            <person name="Ohm R."/>
            <person name="Martin F."/>
            <person name="Silar P."/>
            <person name="Natvig D."/>
            <person name="Lalanne C."/>
            <person name="Gautier V."/>
            <person name="Ament-velasquez S.L."/>
            <person name="Kruys A."/>
            <person name="Hutchinson M.I."/>
            <person name="Powell A.J."/>
            <person name="Barry K."/>
            <person name="Miller A.N."/>
            <person name="Grigoriev I.V."/>
            <person name="Debuchy R."/>
            <person name="Gladieux P."/>
            <person name="Thoren M.H."/>
            <person name="Johannesson H."/>
        </authorList>
    </citation>
    <scope>NUCLEOTIDE SEQUENCE</scope>
    <source>
        <strain evidence="11">CBS 232.78</strain>
    </source>
</reference>
<keyword evidence="6" id="KW-0863">Zinc-finger</keyword>
<reference evidence="11" key="1">
    <citation type="journal article" date="2023" name="Mol. Phylogenet. Evol.">
        <title>Genome-scale phylogeny and comparative genomics of the fungal order Sordariales.</title>
        <authorList>
            <person name="Hensen N."/>
            <person name="Bonometti L."/>
            <person name="Westerberg I."/>
            <person name="Brannstrom I.O."/>
            <person name="Guillou S."/>
            <person name="Cros-Aarteil S."/>
            <person name="Calhoun S."/>
            <person name="Haridas S."/>
            <person name="Kuo A."/>
            <person name="Mondo S."/>
            <person name="Pangilinan J."/>
            <person name="Riley R."/>
            <person name="LaButti K."/>
            <person name="Andreopoulos B."/>
            <person name="Lipzen A."/>
            <person name="Chen C."/>
            <person name="Yan M."/>
            <person name="Daum C."/>
            <person name="Ng V."/>
            <person name="Clum A."/>
            <person name="Steindorff A."/>
            <person name="Ohm R.A."/>
            <person name="Martin F."/>
            <person name="Silar P."/>
            <person name="Natvig D.O."/>
            <person name="Lalanne C."/>
            <person name="Gautier V."/>
            <person name="Ament-Velasquez S.L."/>
            <person name="Kruys A."/>
            <person name="Hutchinson M.I."/>
            <person name="Powell A.J."/>
            <person name="Barry K."/>
            <person name="Miller A.N."/>
            <person name="Grigoriev I.V."/>
            <person name="Debuchy R."/>
            <person name="Gladieux P."/>
            <person name="Hiltunen Thoren M."/>
            <person name="Johannesson H."/>
        </authorList>
    </citation>
    <scope>NUCLEOTIDE SEQUENCE</scope>
    <source>
        <strain evidence="11">CBS 232.78</strain>
    </source>
</reference>
<dbReference type="PROSITE" id="PS51873">
    <property type="entry name" value="TRIAD"/>
    <property type="match status" value="1"/>
</dbReference>
<evidence type="ECO:0000259" key="10">
    <source>
        <dbReference type="PROSITE" id="PS51873"/>
    </source>
</evidence>
<evidence type="ECO:0000256" key="5">
    <source>
        <dbReference type="ARBA" id="ARBA00022737"/>
    </source>
</evidence>
<evidence type="ECO:0000256" key="1">
    <source>
        <dbReference type="ARBA" id="ARBA00001798"/>
    </source>
</evidence>
<keyword evidence="4" id="KW-0479">Metal-binding</keyword>
<keyword evidence="8" id="KW-0862">Zinc</keyword>
<dbReference type="InterPro" id="IPR031127">
    <property type="entry name" value="E3_UB_ligase_RBR"/>
</dbReference>
<evidence type="ECO:0000313" key="11">
    <source>
        <dbReference type="EMBL" id="KAK3372569.1"/>
    </source>
</evidence>
<evidence type="ECO:0000313" key="12">
    <source>
        <dbReference type="Proteomes" id="UP001285441"/>
    </source>
</evidence>
<evidence type="ECO:0000256" key="7">
    <source>
        <dbReference type="ARBA" id="ARBA00022786"/>
    </source>
</evidence>
<dbReference type="SMART" id="SM00647">
    <property type="entry name" value="IBR"/>
    <property type="match status" value="2"/>
</dbReference>
<keyword evidence="5" id="KW-0677">Repeat</keyword>
<protein>
    <recommendedName>
        <fullName evidence="2">RBR-type E3 ubiquitin transferase</fullName>
        <ecNumber evidence="2">2.3.2.31</ecNumber>
    </recommendedName>
</protein>
<dbReference type="CDD" id="cd22584">
    <property type="entry name" value="Rcat_RBR_unk"/>
    <property type="match status" value="1"/>
</dbReference>
<organism evidence="11 12">
    <name type="scientific">Podospora didyma</name>
    <dbReference type="NCBI Taxonomy" id="330526"/>
    <lineage>
        <taxon>Eukaryota</taxon>
        <taxon>Fungi</taxon>
        <taxon>Dikarya</taxon>
        <taxon>Ascomycota</taxon>
        <taxon>Pezizomycotina</taxon>
        <taxon>Sordariomycetes</taxon>
        <taxon>Sordariomycetidae</taxon>
        <taxon>Sordariales</taxon>
        <taxon>Podosporaceae</taxon>
        <taxon>Podospora</taxon>
    </lineage>
</organism>
<dbReference type="GO" id="GO:0016567">
    <property type="term" value="P:protein ubiquitination"/>
    <property type="evidence" value="ECO:0007669"/>
    <property type="project" value="InterPro"/>
</dbReference>
<evidence type="ECO:0000256" key="3">
    <source>
        <dbReference type="ARBA" id="ARBA00022679"/>
    </source>
</evidence>
<dbReference type="GO" id="GO:0008270">
    <property type="term" value="F:zinc ion binding"/>
    <property type="evidence" value="ECO:0007669"/>
    <property type="project" value="UniProtKB-KW"/>
</dbReference>
<evidence type="ECO:0000256" key="4">
    <source>
        <dbReference type="ARBA" id="ARBA00022723"/>
    </source>
</evidence>
<evidence type="ECO:0000256" key="6">
    <source>
        <dbReference type="ARBA" id="ARBA00022771"/>
    </source>
</evidence>
<feature type="domain" description="RING-type" evidence="10">
    <location>
        <begin position="36"/>
        <end position="267"/>
    </location>
</feature>
<dbReference type="InterPro" id="IPR002867">
    <property type="entry name" value="IBR_dom"/>
</dbReference>
<keyword evidence="7" id="KW-0833">Ubl conjugation pathway</keyword>
<dbReference type="Proteomes" id="UP001285441">
    <property type="component" value="Unassembled WGS sequence"/>
</dbReference>
<feature type="compositionally biased region" description="Low complexity" evidence="9">
    <location>
        <begin position="7"/>
        <end position="20"/>
    </location>
</feature>
<keyword evidence="3" id="KW-0808">Transferase</keyword>
<evidence type="ECO:0000256" key="8">
    <source>
        <dbReference type="ARBA" id="ARBA00022833"/>
    </source>
</evidence>
<proteinExistence type="predicted"/>
<accession>A0AAE0N7S2</accession>
<dbReference type="GO" id="GO:0061630">
    <property type="term" value="F:ubiquitin protein ligase activity"/>
    <property type="evidence" value="ECO:0007669"/>
    <property type="project" value="UniProtKB-EC"/>
</dbReference>
<comment type="catalytic activity">
    <reaction evidence="1">
        <text>[E2 ubiquitin-conjugating enzyme]-S-ubiquitinyl-L-cysteine + [acceptor protein]-L-lysine = [E2 ubiquitin-conjugating enzyme]-L-cysteine + [acceptor protein]-N(6)-ubiquitinyl-L-lysine.</text>
        <dbReference type="EC" id="2.3.2.31"/>
    </reaction>
</comment>